<reference evidence="1 2" key="1">
    <citation type="submission" date="2021-05" db="EMBL/GenBank/DDBJ databases">
        <title>Whole genome sequence of Curtobacterium flaccumfaciens pv. flaccumfaciens strain CFBP 8819.</title>
        <authorList>
            <person name="Osdaghi E."/>
            <person name="Taghouti G."/>
            <person name="Portier P."/>
            <person name="Fazliarab A."/>
            <person name="Taghavi S.M."/>
            <person name="Briand M."/>
            <person name="Le-Saux M."/>
            <person name="Jacques M.-A."/>
        </authorList>
    </citation>
    <scope>NUCLEOTIDE SEQUENCE [LARGE SCALE GENOMIC DNA]</scope>
    <source>
        <strain evidence="1 2">CFBP 8819</strain>
    </source>
</reference>
<proteinExistence type="predicted"/>
<accession>A0ABS5VHD0</accession>
<gene>
    <name evidence="1" type="ORF">KK097_13675</name>
</gene>
<evidence type="ECO:0008006" key="3">
    <source>
        <dbReference type="Google" id="ProtNLM"/>
    </source>
</evidence>
<evidence type="ECO:0000313" key="1">
    <source>
        <dbReference type="EMBL" id="MBT1588862.1"/>
    </source>
</evidence>
<evidence type="ECO:0000313" key="2">
    <source>
        <dbReference type="Proteomes" id="UP001519641"/>
    </source>
</evidence>
<dbReference type="EMBL" id="JAHEWS010000022">
    <property type="protein sequence ID" value="MBT1588862.1"/>
    <property type="molecule type" value="Genomic_DNA"/>
</dbReference>
<comment type="caution">
    <text evidence="1">The sequence shown here is derived from an EMBL/GenBank/DDBJ whole genome shotgun (WGS) entry which is preliminary data.</text>
</comment>
<sequence length="168" mass="17363">MAAVVTMSLLTACAGGKPMESPSTDHTVKPDAAKRTVVDLVDQTARAVDGGPWKVISGPRVGLCPGSDGSGDADDSGGVTWVYVKQREGAVDPRGDLRRVEELWNSLGITTERYRSGGDDPDLGVRGRGGPTETIDFLASTVGGYSIDAVSHCADGDYGEMTASGSTS</sequence>
<keyword evidence="2" id="KW-1185">Reference proteome</keyword>
<organism evidence="1 2">
    <name type="scientific">Curtobacterium aurantiacum</name>
    <dbReference type="NCBI Taxonomy" id="3236919"/>
    <lineage>
        <taxon>Bacteria</taxon>
        <taxon>Bacillati</taxon>
        <taxon>Actinomycetota</taxon>
        <taxon>Actinomycetes</taxon>
        <taxon>Micrococcales</taxon>
        <taxon>Microbacteriaceae</taxon>
        <taxon>Curtobacterium</taxon>
    </lineage>
</organism>
<dbReference type="RefSeq" id="WP_214545187.1">
    <property type="nucleotide sequence ID" value="NZ_JAHEWS010000022.1"/>
</dbReference>
<name>A0ABS5VHD0_9MICO</name>
<dbReference type="Proteomes" id="UP001519641">
    <property type="component" value="Unassembled WGS sequence"/>
</dbReference>
<protein>
    <recommendedName>
        <fullName evidence="3">Lipoprotein</fullName>
    </recommendedName>
</protein>